<evidence type="ECO:0000313" key="4">
    <source>
        <dbReference type="EMBL" id="VAW95223.1"/>
    </source>
</evidence>
<dbReference type="PANTHER" id="PTHR43819:SF1">
    <property type="entry name" value="ARCHAEAL-TYPE GLUTAMATE SYNTHASE [NADPH]"/>
    <property type="match status" value="1"/>
</dbReference>
<dbReference type="EC" id="1.4.7.1" evidence="4"/>
<evidence type="ECO:0000256" key="1">
    <source>
        <dbReference type="ARBA" id="ARBA00009716"/>
    </source>
</evidence>
<dbReference type="AlphaFoldDB" id="A0A3B1A537"/>
<accession>A0A3B1A537</accession>
<sequence>MFLDNIADWVILGFAALVVFALISIVVMYVQDVTQTAHAIRRNYPVIGRMRYRFERLGEYFRQYFFAADREEQPFNRAARAWVYRTAKGLGGLVGFGSTNDMNSSGSVIFVNASFPLLEEEKTDRPQMVIGPNCEHPYENPAIFNISGMSFGAISKPAVRSLSKGAAEAKVWINTGEGGMSPYHEEFGPDIIYQVGTAKYGIRDQDGNLDLNKVRDIGKRVKAFEIKLSQGAKPGRGGVLPGNKVTAEIAAIRGIPQGKVSSSPNRHREIRDCDQLLSMIHQIRELTGRPVGFKAVVGSEDFPHELCEAIHRRGLDYAPDFITIDGGEGGTGAAPQVLSDNVGLSLKESLPIMVDTLSMYDLREQIKIIASGKLVTSGNVAWALCMGADFAVSARGFMFALGCIQSLQCHRDTCPTGITTHNKRFQKGLVVENKGKRVANYAHWVNHEINVIAHSCGLRNASEFTRKHVRIVQKPGYSVSLEKLYPEIHTSHIAKESKKRQA</sequence>
<gene>
    <name evidence="4" type="ORF">MNBD_GAMMA21-1419</name>
</gene>
<name>A0A3B1A537_9ZZZZ</name>
<keyword evidence="4" id="KW-0560">Oxidoreductase</keyword>
<comment type="similarity">
    <text evidence="1">Belongs to the glutamate synthase family.</text>
</comment>
<proteinExistence type="inferred from homology"/>
<dbReference type="Gene3D" id="3.20.20.70">
    <property type="entry name" value="Aldolase class I"/>
    <property type="match status" value="1"/>
</dbReference>
<organism evidence="4">
    <name type="scientific">hydrothermal vent metagenome</name>
    <dbReference type="NCBI Taxonomy" id="652676"/>
    <lineage>
        <taxon>unclassified sequences</taxon>
        <taxon>metagenomes</taxon>
        <taxon>ecological metagenomes</taxon>
    </lineage>
</organism>
<dbReference type="PANTHER" id="PTHR43819">
    <property type="entry name" value="ARCHAEAL-TYPE GLUTAMATE SYNTHASE [NADPH]"/>
    <property type="match status" value="1"/>
</dbReference>
<dbReference type="InterPro" id="IPR013785">
    <property type="entry name" value="Aldolase_TIM"/>
</dbReference>
<protein>
    <submittedName>
        <fullName evidence="4">Ferredoxin-dependent glutamate synthase</fullName>
        <ecNumber evidence="4">1.4.7.1</ecNumber>
    </submittedName>
</protein>
<dbReference type="EMBL" id="UOFR01000032">
    <property type="protein sequence ID" value="VAW95223.1"/>
    <property type="molecule type" value="Genomic_DNA"/>
</dbReference>
<dbReference type="InterPro" id="IPR024188">
    <property type="entry name" value="GltB"/>
</dbReference>
<dbReference type="InterPro" id="IPR002932">
    <property type="entry name" value="Glu_synthdom"/>
</dbReference>
<evidence type="ECO:0000256" key="2">
    <source>
        <dbReference type="SAM" id="Phobius"/>
    </source>
</evidence>
<feature type="domain" description="Glutamate synthase" evidence="3">
    <location>
        <begin position="116"/>
        <end position="458"/>
    </location>
</feature>
<keyword evidence="2" id="KW-0812">Transmembrane</keyword>
<dbReference type="Pfam" id="PF01645">
    <property type="entry name" value="Glu_synthase"/>
    <property type="match status" value="1"/>
</dbReference>
<keyword evidence="2" id="KW-1133">Transmembrane helix</keyword>
<evidence type="ECO:0000259" key="3">
    <source>
        <dbReference type="Pfam" id="PF01645"/>
    </source>
</evidence>
<dbReference type="PIRSF" id="PIRSF006429">
    <property type="entry name" value="GOGAT_lg_2"/>
    <property type="match status" value="1"/>
</dbReference>
<dbReference type="GO" id="GO:0006537">
    <property type="term" value="P:glutamate biosynthetic process"/>
    <property type="evidence" value="ECO:0007669"/>
    <property type="project" value="InterPro"/>
</dbReference>
<dbReference type="SUPFAM" id="SSF51395">
    <property type="entry name" value="FMN-linked oxidoreductases"/>
    <property type="match status" value="1"/>
</dbReference>
<reference evidence="4" key="1">
    <citation type="submission" date="2018-06" db="EMBL/GenBank/DDBJ databases">
        <authorList>
            <person name="Zhirakovskaya E."/>
        </authorList>
    </citation>
    <scope>NUCLEOTIDE SEQUENCE</scope>
</reference>
<dbReference type="CDD" id="cd02808">
    <property type="entry name" value="GltS_FMN"/>
    <property type="match status" value="1"/>
</dbReference>
<feature type="transmembrane region" description="Helical" evidence="2">
    <location>
        <begin position="6"/>
        <end position="30"/>
    </location>
</feature>
<dbReference type="GO" id="GO:0016041">
    <property type="term" value="F:glutamate synthase (ferredoxin) activity"/>
    <property type="evidence" value="ECO:0007669"/>
    <property type="project" value="UniProtKB-EC"/>
</dbReference>
<keyword evidence="2" id="KW-0472">Membrane</keyword>